<accession>C8PJ08</accession>
<evidence type="ECO:0000313" key="1">
    <source>
        <dbReference type="EMBL" id="EEV16913.1"/>
    </source>
</evidence>
<sequence length="63" mass="7560">MTEQYFLATKTLVALRWLYFAHIKNQHENTYAFDFMAYRGLANFLVRYCTARHDQFIAAFSDK</sequence>
<keyword evidence="2" id="KW-1185">Reference proteome</keyword>
<reference evidence="1 2" key="1">
    <citation type="submission" date="2009-07" db="EMBL/GenBank/DDBJ databases">
        <authorList>
            <person name="Madupu R."/>
            <person name="Sebastian Y."/>
            <person name="Durkin A.S."/>
            <person name="Torralba M."/>
            <person name="Methe B."/>
            <person name="Sutton G.G."/>
            <person name="Strausberg R.L."/>
            <person name="Nelson K.E."/>
        </authorList>
    </citation>
    <scope>NUCLEOTIDE SEQUENCE [LARGE SCALE GENOMIC DNA]</scope>
    <source>
        <strain evidence="1 2">RM3268</strain>
    </source>
</reference>
<comment type="caution">
    <text evidence="1">The sequence shown here is derived from an EMBL/GenBank/DDBJ whole genome shotgun (WGS) entry which is preliminary data.</text>
</comment>
<dbReference type="EMBL" id="ACYG01000027">
    <property type="protein sequence ID" value="EEV16913.1"/>
    <property type="molecule type" value="Genomic_DNA"/>
</dbReference>
<name>C8PJ08_9BACT</name>
<dbReference type="AlphaFoldDB" id="C8PJ08"/>
<gene>
    <name evidence="1" type="ORF">CAMGR0001_1207</name>
</gene>
<dbReference type="STRING" id="824.CGRAC_0944"/>
<dbReference type="Proteomes" id="UP000005709">
    <property type="component" value="Unassembled WGS sequence"/>
</dbReference>
<evidence type="ECO:0000313" key="2">
    <source>
        <dbReference type="Proteomes" id="UP000005709"/>
    </source>
</evidence>
<organism evidence="1 2">
    <name type="scientific">Campylobacter gracilis RM3268</name>
    <dbReference type="NCBI Taxonomy" id="553220"/>
    <lineage>
        <taxon>Bacteria</taxon>
        <taxon>Pseudomonadati</taxon>
        <taxon>Campylobacterota</taxon>
        <taxon>Epsilonproteobacteria</taxon>
        <taxon>Campylobacterales</taxon>
        <taxon>Campylobacteraceae</taxon>
        <taxon>Campylobacter</taxon>
    </lineage>
</organism>
<protein>
    <submittedName>
        <fullName evidence="1">Uncharacterized protein</fullName>
    </submittedName>
</protein>
<proteinExistence type="predicted"/>